<dbReference type="Proteomes" id="UP000027120">
    <property type="component" value="Unassembled WGS sequence"/>
</dbReference>
<evidence type="ECO:0000313" key="4">
    <source>
        <dbReference type="Proteomes" id="UP000027120"/>
    </source>
</evidence>
<evidence type="ECO:0000313" key="3">
    <source>
        <dbReference type="EMBL" id="KDO36595.1"/>
    </source>
</evidence>
<dbReference type="SUPFAM" id="SSF81383">
    <property type="entry name" value="F-box domain"/>
    <property type="match status" value="1"/>
</dbReference>
<dbReference type="Pfam" id="PF00646">
    <property type="entry name" value="F-box"/>
    <property type="match status" value="1"/>
</dbReference>
<organism evidence="3 4">
    <name type="scientific">Citrus sinensis</name>
    <name type="common">Sweet orange</name>
    <name type="synonym">Citrus aurantium var. sinensis</name>
    <dbReference type="NCBI Taxonomy" id="2711"/>
    <lineage>
        <taxon>Eukaryota</taxon>
        <taxon>Viridiplantae</taxon>
        <taxon>Streptophyta</taxon>
        <taxon>Embryophyta</taxon>
        <taxon>Tracheophyta</taxon>
        <taxon>Spermatophyta</taxon>
        <taxon>Magnoliopsida</taxon>
        <taxon>eudicotyledons</taxon>
        <taxon>Gunneridae</taxon>
        <taxon>Pentapetalae</taxon>
        <taxon>rosids</taxon>
        <taxon>malvids</taxon>
        <taxon>Sapindales</taxon>
        <taxon>Rutaceae</taxon>
        <taxon>Aurantioideae</taxon>
        <taxon>Citrus</taxon>
    </lineage>
</organism>
<dbReference type="AlphaFoldDB" id="A0A067D4Z9"/>
<feature type="signal peptide" evidence="1">
    <location>
        <begin position="1"/>
        <end position="19"/>
    </location>
</feature>
<dbReference type="STRING" id="2711.A0A067D4Z9"/>
<feature type="non-terminal residue" evidence="3">
    <location>
        <position position="140"/>
    </location>
</feature>
<accession>A0A067D4Z9</accession>
<dbReference type="SMR" id="A0A067D4Z9"/>
<dbReference type="InterPro" id="IPR001810">
    <property type="entry name" value="F-box_dom"/>
</dbReference>
<name>A0A067D4Z9_CITSI</name>
<dbReference type="SMART" id="SM00256">
    <property type="entry name" value="FBOX"/>
    <property type="match status" value="1"/>
</dbReference>
<evidence type="ECO:0000256" key="1">
    <source>
        <dbReference type="SAM" id="SignalP"/>
    </source>
</evidence>
<dbReference type="PROSITE" id="PS50181">
    <property type="entry name" value="FBOX"/>
    <property type="match status" value="1"/>
</dbReference>
<keyword evidence="1" id="KW-0732">Signal</keyword>
<feature type="chain" id="PRO_5001638353" description="F-box domain-containing protein" evidence="1">
    <location>
        <begin position="20"/>
        <end position="140"/>
    </location>
</feature>
<dbReference type="InterPro" id="IPR036047">
    <property type="entry name" value="F-box-like_dom_sf"/>
</dbReference>
<proteinExistence type="predicted"/>
<dbReference type="PANTHER" id="PTHR31482:SF18">
    <property type="entry name" value="ESTS AU081301(E20138)"/>
    <property type="match status" value="1"/>
</dbReference>
<dbReference type="PANTHER" id="PTHR31482">
    <property type="entry name" value="ESTS AU081301(E20138)"/>
    <property type="match status" value="1"/>
</dbReference>
<protein>
    <recommendedName>
        <fullName evidence="2">F-box domain-containing protein</fullName>
    </recommendedName>
</protein>
<dbReference type="Gene3D" id="1.20.1280.50">
    <property type="match status" value="1"/>
</dbReference>
<keyword evidence="4" id="KW-1185">Reference proteome</keyword>
<gene>
    <name evidence="3" type="ORF">CISIN_1g038508mg</name>
</gene>
<dbReference type="EMBL" id="KK793809">
    <property type="protein sequence ID" value="KDO36595.1"/>
    <property type="molecule type" value="Genomic_DNA"/>
</dbReference>
<evidence type="ECO:0000259" key="2">
    <source>
        <dbReference type="PROSITE" id="PS50181"/>
    </source>
</evidence>
<feature type="domain" description="F-box" evidence="2">
    <location>
        <begin position="73"/>
        <end position="119"/>
    </location>
</feature>
<reference evidence="3 4" key="1">
    <citation type="submission" date="2014-04" db="EMBL/GenBank/DDBJ databases">
        <authorList>
            <consortium name="International Citrus Genome Consortium"/>
            <person name="Gmitter F."/>
            <person name="Chen C."/>
            <person name="Farmerie W."/>
            <person name="Harkins T."/>
            <person name="Desany B."/>
            <person name="Mohiuddin M."/>
            <person name="Kodira C."/>
            <person name="Borodovsky M."/>
            <person name="Lomsadze A."/>
            <person name="Burns P."/>
            <person name="Jenkins J."/>
            <person name="Prochnik S."/>
            <person name="Shu S."/>
            <person name="Chapman J."/>
            <person name="Pitluck S."/>
            <person name="Schmutz J."/>
            <person name="Rokhsar D."/>
        </authorList>
    </citation>
    <scope>NUCLEOTIDE SEQUENCE</scope>
</reference>
<sequence length="140" mass="16257">MLFFLISCFSVILLSKSLAKPPMKSDWRLLSPWFWRELSSFLVSWFQKGGLVIRPLKQKMSFGSKPANTEKEKISLLDLPDLTLECILEKLSPAGLCNMAGVCSSLRDRCTSDRLWEKHMKQKWGRVIGDVAKREWQWHL</sequence>